<evidence type="ECO:0000259" key="2">
    <source>
        <dbReference type="Pfam" id="PF09822"/>
    </source>
</evidence>
<evidence type="ECO:0000313" key="5">
    <source>
        <dbReference type="Proteomes" id="UP000237056"/>
    </source>
</evidence>
<name>A0A2S4N8I4_9FLAO</name>
<dbReference type="OrthoDB" id="9777219at2"/>
<accession>A0A2S4N8I4</accession>
<feature type="transmembrane region" description="Helical" evidence="1">
    <location>
        <begin position="532"/>
        <end position="553"/>
    </location>
</feature>
<feature type="domain" description="ABC-type uncharacterised transport system" evidence="2">
    <location>
        <begin position="184"/>
        <end position="497"/>
    </location>
</feature>
<keyword evidence="5" id="KW-1185">Reference proteome</keyword>
<dbReference type="NCBIfam" id="TIGR03521">
    <property type="entry name" value="GldG"/>
    <property type="match status" value="1"/>
</dbReference>
<proteinExistence type="predicted"/>
<dbReference type="EMBL" id="PQNY01000006">
    <property type="protein sequence ID" value="POS01997.1"/>
    <property type="molecule type" value="Genomic_DNA"/>
</dbReference>
<keyword evidence="1" id="KW-0472">Membrane</keyword>
<gene>
    <name evidence="4" type="ORF">Q361_10659</name>
</gene>
<comment type="caution">
    <text evidence="4">The sequence shown here is derived from an EMBL/GenBank/DDBJ whole genome shotgun (WGS) entry which is preliminary data.</text>
</comment>
<feature type="domain" description="DUF7088" evidence="3">
    <location>
        <begin position="33"/>
        <end position="138"/>
    </location>
</feature>
<dbReference type="AlphaFoldDB" id="A0A2S4N8I4"/>
<dbReference type="InterPro" id="IPR019196">
    <property type="entry name" value="ABC_transp_unknown"/>
</dbReference>
<evidence type="ECO:0000313" key="4">
    <source>
        <dbReference type="EMBL" id="POS01997.1"/>
    </source>
</evidence>
<dbReference type="InterPro" id="IPR055396">
    <property type="entry name" value="DUF7088"/>
</dbReference>
<evidence type="ECO:0000259" key="3">
    <source>
        <dbReference type="Pfam" id="PF23357"/>
    </source>
</evidence>
<feature type="transmembrane region" description="Helical" evidence="1">
    <location>
        <begin position="7"/>
        <end position="26"/>
    </location>
</feature>
<dbReference type="Proteomes" id="UP000237056">
    <property type="component" value="Unassembled WGS sequence"/>
</dbReference>
<dbReference type="RefSeq" id="WP_103725770.1">
    <property type="nucleotide sequence ID" value="NZ_PQNY01000006.1"/>
</dbReference>
<keyword evidence="1" id="KW-1133">Transmembrane helix</keyword>
<protein>
    <submittedName>
        <fullName evidence="4">Protein involved in gliding motility GldG</fullName>
    </submittedName>
</protein>
<reference evidence="4 5" key="1">
    <citation type="submission" date="2018-01" db="EMBL/GenBank/DDBJ databases">
        <title>Genomic Encyclopedia of Type Strains, Phase I: the one thousand microbial genomes (KMG-I) project.</title>
        <authorList>
            <person name="Goeker M."/>
        </authorList>
    </citation>
    <scope>NUCLEOTIDE SEQUENCE [LARGE SCALE GENOMIC DNA]</scope>
    <source>
        <strain evidence="4 5">DSM 17960</strain>
    </source>
</reference>
<sequence>MNKSLKHILSIISIALVINFAGHYLYKRFDLTADKRYTLSPTTVSIVNKIDKPVYVDIYLEGNFPGEFKKLQSETLQLLEEFKAYNNQIIVNFKNPLEDQTNQEAQKLVAKGLTPVNITVDDKGKKTETMVFPWAEVTCNNKTTKVALLKNMMGVSAAEKVVSSVQHLEYGFANAINTVITAKQKKIAMLKGNGETDDIFIADFIKAVKENYFIGTFTLDSVAKNPTKTLEYLKKYDLAVISKPTQTFTDEEKQVLDQFIIHGGKTLWMVDAVNIEMDSLYNATGAAMAFPRDLGLNDMFFKYGIRIKPDLIKDIMATPIALATGEEGSGTQYNQYPWFYSPMIYPLENKNKSKTNPIVSNLDALKFEFTNPIELLKNPIHKTVLLQSSPASKAVGTPVEINLNMAAERPNQAEFKDMGNIPVAVLLEGKFNSVYQNRVLPFEQSNFTPQGLQNKMIVISDGDIMKNQLDKNYQPMELGFDKWTNQFYANKEFLLNCVNYLLDDKGLINIRNKEVAIPILDTEKVYQNYTTYQLITVGLPLVLLLIFGVVFTYTRKLKYQKR</sequence>
<dbReference type="Pfam" id="PF23357">
    <property type="entry name" value="DUF7088"/>
    <property type="match status" value="1"/>
</dbReference>
<evidence type="ECO:0000256" key="1">
    <source>
        <dbReference type="SAM" id="Phobius"/>
    </source>
</evidence>
<dbReference type="Pfam" id="PF09822">
    <property type="entry name" value="ABC_transp_aux"/>
    <property type="match status" value="1"/>
</dbReference>
<keyword evidence="1" id="KW-0812">Transmembrane</keyword>
<organism evidence="4 5">
    <name type="scientific">Flavobacterium croceum DSM 17960</name>
    <dbReference type="NCBI Taxonomy" id="1121886"/>
    <lineage>
        <taxon>Bacteria</taxon>
        <taxon>Pseudomonadati</taxon>
        <taxon>Bacteroidota</taxon>
        <taxon>Flavobacteriia</taxon>
        <taxon>Flavobacteriales</taxon>
        <taxon>Flavobacteriaceae</taxon>
        <taxon>Flavobacterium</taxon>
    </lineage>
</organism>
<dbReference type="InterPro" id="IPR019863">
    <property type="entry name" value="Motility-assoc_ABC-rel_GldG"/>
</dbReference>